<evidence type="ECO:0000313" key="2">
    <source>
        <dbReference type="EMBL" id="QGT99776.1"/>
    </source>
</evidence>
<evidence type="ECO:0000313" key="3">
    <source>
        <dbReference type="Proteomes" id="UP000426444"/>
    </source>
</evidence>
<sequence length="259" mass="30669">MWLVYCAKQQMHINSLKLLEFLISYLNQENYSLESLSEEEKIMLLMFHYTVWNDSPKGDLIYYINKLKHDNKYIFEEIIELLKYNRDNIDYMAEEINLDYACPLEVYARYSTDQILAAFGVHTLDHKKSFREGVLYLEDKNTDLFFITINKSEKHFTATTQYDDYAISEKMFHWQSQSRTSDSSPTGQRYINSRKNKNTILLFVRGYRSENSITSPFYFLGKANYVSHEGSKPISFVWELEKPIPPFILKKSNKVVDVV</sequence>
<name>A0A6I6DF11_9FIRM</name>
<proteinExistence type="predicted"/>
<organism evidence="2 3">
    <name type="scientific">Candidatus Syntrophocurvum alkaliphilum</name>
    <dbReference type="NCBI Taxonomy" id="2293317"/>
    <lineage>
        <taxon>Bacteria</taxon>
        <taxon>Bacillati</taxon>
        <taxon>Bacillota</taxon>
        <taxon>Clostridia</taxon>
        <taxon>Eubacteriales</taxon>
        <taxon>Syntrophomonadaceae</taxon>
        <taxon>Candidatus Syntrophocurvum</taxon>
    </lineage>
</organism>
<dbReference type="Pfam" id="PF11907">
    <property type="entry name" value="DUF3427"/>
    <property type="match status" value="1"/>
</dbReference>
<dbReference type="Proteomes" id="UP000426444">
    <property type="component" value="Chromosome"/>
</dbReference>
<reference evidence="3" key="1">
    <citation type="journal article" date="2019" name="Microbiology">
        <title>Complete Genome Sequence of an Uncultured Bacterium of the Candidate Phylum Bipolaricaulota.</title>
        <authorList>
            <person name="Kadnikov V.V."/>
            <person name="Mardanov A.V."/>
            <person name="Beletsky A.V."/>
            <person name="Frank Y.A."/>
            <person name="Karnachuk O.V."/>
            <person name="Ravin N.V."/>
        </authorList>
    </citation>
    <scope>NUCLEOTIDE SEQUENCE [LARGE SCALE GENOMIC DNA]</scope>
</reference>
<dbReference type="InterPro" id="IPR021835">
    <property type="entry name" value="DUF3427"/>
</dbReference>
<keyword evidence="2" id="KW-0378">Hydrolase</keyword>
<dbReference type="KEGG" id="salq:SYNTR_1183"/>
<evidence type="ECO:0000259" key="1">
    <source>
        <dbReference type="Pfam" id="PF11907"/>
    </source>
</evidence>
<dbReference type="AlphaFoldDB" id="A0A6I6DF11"/>
<protein>
    <submittedName>
        <fullName evidence="2">DNA or RNA helicase of superfamily II</fullName>
    </submittedName>
</protein>
<keyword evidence="2" id="KW-0347">Helicase</keyword>
<accession>A0A6I6DF11</accession>
<keyword evidence="2" id="KW-0067">ATP-binding</keyword>
<keyword evidence="2" id="KW-0547">Nucleotide-binding</keyword>
<dbReference type="EMBL" id="CP046457">
    <property type="protein sequence ID" value="QGT99776.1"/>
    <property type="molecule type" value="Genomic_DNA"/>
</dbReference>
<dbReference type="GO" id="GO:0004386">
    <property type="term" value="F:helicase activity"/>
    <property type="evidence" value="ECO:0007669"/>
    <property type="project" value="UniProtKB-KW"/>
</dbReference>
<keyword evidence="3" id="KW-1185">Reference proteome</keyword>
<gene>
    <name evidence="2" type="ORF">SYNTR_1183</name>
</gene>
<feature type="domain" description="DUF3427" evidence="1">
    <location>
        <begin position="104"/>
        <end position="247"/>
    </location>
</feature>